<evidence type="ECO:0000259" key="14">
    <source>
        <dbReference type="SMART" id="SM00644"/>
    </source>
</evidence>
<dbReference type="EMBL" id="BSPX01000047">
    <property type="protein sequence ID" value="GLT23405.1"/>
    <property type="molecule type" value="Genomic_DNA"/>
</dbReference>
<evidence type="ECO:0000313" key="16">
    <source>
        <dbReference type="Proteomes" id="UP001157167"/>
    </source>
</evidence>
<feature type="domain" description="N-acetylmuramoyl-L-alanine amidase" evidence="14">
    <location>
        <begin position="8"/>
        <end position="156"/>
    </location>
</feature>
<evidence type="ECO:0000313" key="15">
    <source>
        <dbReference type="EMBL" id="GLT23405.1"/>
    </source>
</evidence>
<sequence length="205" mass="22648">MNPRRIVSPNCDDRAPGEAVSLIVIHAISLPPDRFGGEGVAQLFTNCLDPAAHPYYATIHHLRVSAHYFIRRTGEPIEFVPPERRAWHAGLSSWRGRERCNDFSVGIELEGCDTLPFEPAQYEALARLLADLCARFPVEGVTGHADVAPGRKTDPGPYFSWGRLRRELARIGQGELAARIEPEGAADGDDGDRMRWPFPVAARPG</sequence>
<evidence type="ECO:0000256" key="12">
    <source>
        <dbReference type="ARBA" id="ARBA00042615"/>
    </source>
</evidence>
<keyword evidence="6" id="KW-0963">Cytoplasm</keyword>
<dbReference type="NCBIfam" id="NF008758">
    <property type="entry name" value="PRK11789.1"/>
    <property type="match status" value="1"/>
</dbReference>
<gene>
    <name evidence="15" type="ORF">GCM10007933_28710</name>
</gene>
<comment type="catalytic activity">
    <reaction evidence="1">
        <text>Hydrolyzes the link between N-acetylmuramoyl residues and L-amino acid residues in certain cell-wall glycopeptides.</text>
        <dbReference type="EC" id="3.5.1.28"/>
    </reaction>
</comment>
<evidence type="ECO:0000256" key="9">
    <source>
        <dbReference type="ARBA" id="ARBA00022833"/>
    </source>
</evidence>
<comment type="caution">
    <text evidence="15">The sequence shown here is derived from an EMBL/GenBank/DDBJ whole genome shotgun (WGS) entry which is preliminary data.</text>
</comment>
<proteinExistence type="inferred from homology"/>
<evidence type="ECO:0000256" key="1">
    <source>
        <dbReference type="ARBA" id="ARBA00001561"/>
    </source>
</evidence>
<evidence type="ECO:0000256" key="10">
    <source>
        <dbReference type="ARBA" id="ARBA00023316"/>
    </source>
</evidence>
<evidence type="ECO:0000256" key="11">
    <source>
        <dbReference type="ARBA" id="ARBA00039257"/>
    </source>
</evidence>
<evidence type="ECO:0000256" key="4">
    <source>
        <dbReference type="ARBA" id="ARBA00007553"/>
    </source>
</evidence>
<dbReference type="CDD" id="cd06583">
    <property type="entry name" value="PGRP"/>
    <property type="match status" value="1"/>
</dbReference>
<dbReference type="SUPFAM" id="SSF55846">
    <property type="entry name" value="N-acetylmuramoyl-L-alanine amidase-like"/>
    <property type="match status" value="1"/>
</dbReference>
<comment type="subcellular location">
    <subcellularLocation>
        <location evidence="3">Cytoplasm</location>
    </subcellularLocation>
</comment>
<dbReference type="Proteomes" id="UP001157167">
    <property type="component" value="Unassembled WGS sequence"/>
</dbReference>
<dbReference type="Pfam" id="PF01510">
    <property type="entry name" value="Amidase_2"/>
    <property type="match status" value="1"/>
</dbReference>
<reference evidence="16" key="1">
    <citation type="journal article" date="2019" name="Int. J. Syst. Evol. Microbiol.">
        <title>The Global Catalogue of Microorganisms (GCM) 10K type strain sequencing project: providing services to taxonomists for standard genome sequencing and annotation.</title>
        <authorList>
            <consortium name="The Broad Institute Genomics Platform"/>
            <consortium name="The Broad Institute Genome Sequencing Center for Infectious Disease"/>
            <person name="Wu L."/>
            <person name="Ma J."/>
        </authorList>
    </citation>
    <scope>NUCLEOTIDE SEQUENCE [LARGE SCALE GENOMIC DNA]</scope>
    <source>
        <strain evidence="16">NBRC 102407</strain>
    </source>
</reference>
<dbReference type="PANTHER" id="PTHR30417:SF4">
    <property type="entry name" value="1,6-ANHYDRO-N-ACETYLMURAMYL-L-ALANINE AMIDASE AMPD"/>
    <property type="match status" value="1"/>
</dbReference>
<dbReference type="InterPro" id="IPR036505">
    <property type="entry name" value="Amidase/PGRP_sf"/>
</dbReference>
<comment type="cofactor">
    <cofactor evidence="2">
        <name>Zn(2+)</name>
        <dbReference type="ChEBI" id="CHEBI:29105"/>
    </cofactor>
</comment>
<comment type="similarity">
    <text evidence="4">Belongs to the N-acetylmuramoyl-L-alanine amidase 2 family.</text>
</comment>
<dbReference type="Gene3D" id="3.40.80.10">
    <property type="entry name" value="Peptidoglycan recognition protein-like"/>
    <property type="match status" value="1"/>
</dbReference>
<keyword evidence="9" id="KW-0862">Zinc</keyword>
<evidence type="ECO:0000256" key="7">
    <source>
        <dbReference type="ARBA" id="ARBA00022723"/>
    </source>
</evidence>
<name>A0ABQ6FG08_9RHOO</name>
<evidence type="ECO:0000256" key="6">
    <source>
        <dbReference type="ARBA" id="ARBA00022490"/>
    </source>
</evidence>
<dbReference type="RefSeq" id="WP_284188611.1">
    <property type="nucleotide sequence ID" value="NZ_BSPX01000047.1"/>
</dbReference>
<keyword evidence="8" id="KW-0378">Hydrolase</keyword>
<dbReference type="SMART" id="SM00644">
    <property type="entry name" value="Ami_2"/>
    <property type="match status" value="1"/>
</dbReference>
<evidence type="ECO:0000256" key="5">
    <source>
        <dbReference type="ARBA" id="ARBA00011901"/>
    </source>
</evidence>
<evidence type="ECO:0000256" key="2">
    <source>
        <dbReference type="ARBA" id="ARBA00001947"/>
    </source>
</evidence>
<dbReference type="PANTHER" id="PTHR30417">
    <property type="entry name" value="N-ACETYLMURAMOYL-L-ALANINE AMIDASE AMID"/>
    <property type="match status" value="1"/>
</dbReference>
<dbReference type="EC" id="3.5.1.28" evidence="5"/>
<evidence type="ECO:0000256" key="3">
    <source>
        <dbReference type="ARBA" id="ARBA00004496"/>
    </source>
</evidence>
<dbReference type="InterPro" id="IPR002502">
    <property type="entry name" value="Amidase_domain"/>
</dbReference>
<evidence type="ECO:0000256" key="8">
    <source>
        <dbReference type="ARBA" id="ARBA00022801"/>
    </source>
</evidence>
<keyword evidence="10" id="KW-0961">Cell wall biogenesis/degradation</keyword>
<keyword evidence="16" id="KW-1185">Reference proteome</keyword>
<organism evidence="15 16">
    <name type="scientific">Zoogloea oryzae</name>
    <dbReference type="NCBI Taxonomy" id="310767"/>
    <lineage>
        <taxon>Bacteria</taxon>
        <taxon>Pseudomonadati</taxon>
        <taxon>Pseudomonadota</taxon>
        <taxon>Betaproteobacteria</taxon>
        <taxon>Rhodocyclales</taxon>
        <taxon>Zoogloeaceae</taxon>
        <taxon>Zoogloea</taxon>
    </lineage>
</organism>
<accession>A0ABQ6FG08</accession>
<evidence type="ECO:0000256" key="13">
    <source>
        <dbReference type="SAM" id="MobiDB-lite"/>
    </source>
</evidence>
<protein>
    <recommendedName>
        <fullName evidence="11">1,6-anhydro-N-acetylmuramyl-L-alanine amidase AmpD</fullName>
        <ecNumber evidence="5">3.5.1.28</ecNumber>
    </recommendedName>
    <alternativeName>
        <fullName evidence="12">N-acetylmuramoyl-L-alanine amidase</fullName>
    </alternativeName>
</protein>
<dbReference type="InterPro" id="IPR051206">
    <property type="entry name" value="NAMLAA_amidase_2"/>
</dbReference>
<keyword evidence="7" id="KW-0479">Metal-binding</keyword>
<feature type="region of interest" description="Disordered" evidence="13">
    <location>
        <begin position="181"/>
        <end position="205"/>
    </location>
</feature>